<gene>
    <name evidence="1" type="ORF">GWI33_008059</name>
</gene>
<proteinExistence type="predicted"/>
<evidence type="ECO:0000313" key="2">
    <source>
        <dbReference type="Proteomes" id="UP000625711"/>
    </source>
</evidence>
<dbReference type="AlphaFoldDB" id="A0A834IF90"/>
<protein>
    <submittedName>
        <fullName evidence="1">Uncharacterized protein</fullName>
    </submittedName>
</protein>
<evidence type="ECO:0000313" key="1">
    <source>
        <dbReference type="EMBL" id="KAF7278719.1"/>
    </source>
</evidence>
<organism evidence="1 2">
    <name type="scientific">Rhynchophorus ferrugineus</name>
    <name type="common">Red palm weevil</name>
    <name type="synonym">Curculio ferrugineus</name>
    <dbReference type="NCBI Taxonomy" id="354439"/>
    <lineage>
        <taxon>Eukaryota</taxon>
        <taxon>Metazoa</taxon>
        <taxon>Ecdysozoa</taxon>
        <taxon>Arthropoda</taxon>
        <taxon>Hexapoda</taxon>
        <taxon>Insecta</taxon>
        <taxon>Pterygota</taxon>
        <taxon>Neoptera</taxon>
        <taxon>Endopterygota</taxon>
        <taxon>Coleoptera</taxon>
        <taxon>Polyphaga</taxon>
        <taxon>Cucujiformia</taxon>
        <taxon>Curculionidae</taxon>
        <taxon>Dryophthorinae</taxon>
        <taxon>Rhynchophorus</taxon>
    </lineage>
</organism>
<keyword evidence="2" id="KW-1185">Reference proteome</keyword>
<dbReference type="Proteomes" id="UP000625711">
    <property type="component" value="Unassembled WGS sequence"/>
</dbReference>
<accession>A0A834IF90</accession>
<name>A0A834IF90_RHYFE</name>
<reference evidence="1" key="1">
    <citation type="submission" date="2020-08" db="EMBL/GenBank/DDBJ databases">
        <title>Genome sequencing and assembly of the red palm weevil Rhynchophorus ferrugineus.</title>
        <authorList>
            <person name="Dias G.B."/>
            <person name="Bergman C.M."/>
            <person name="Manee M."/>
        </authorList>
    </citation>
    <scope>NUCLEOTIDE SEQUENCE</scope>
    <source>
        <strain evidence="1">AA-2017</strain>
        <tissue evidence="1">Whole larva</tissue>
    </source>
</reference>
<comment type="caution">
    <text evidence="1">The sequence shown here is derived from an EMBL/GenBank/DDBJ whole genome shotgun (WGS) entry which is preliminary data.</text>
</comment>
<sequence length="90" mass="10438">MYTRRHDPEIVPGELFTVRSPFSPERAPGRNGCEIFSSAKVVERREELRELFGVVPDFYLEWRVVKVGGWAADSRKERRNLLNSPPSYLS</sequence>
<dbReference type="EMBL" id="JAACXV010000390">
    <property type="protein sequence ID" value="KAF7278719.1"/>
    <property type="molecule type" value="Genomic_DNA"/>
</dbReference>